<dbReference type="AlphaFoldDB" id="A0A373F5W8"/>
<dbReference type="GO" id="GO:0015562">
    <property type="term" value="F:efflux transmembrane transporter activity"/>
    <property type="evidence" value="ECO:0007669"/>
    <property type="project" value="InterPro"/>
</dbReference>
<dbReference type="GO" id="GO:0005886">
    <property type="term" value="C:plasma membrane"/>
    <property type="evidence" value="ECO:0007669"/>
    <property type="project" value="UniProtKB-SubCell"/>
</dbReference>
<keyword evidence="2" id="KW-0472">Membrane</keyword>
<keyword evidence="4" id="KW-1185">Reference proteome</keyword>
<name>A0A373F5W8_COMTE</name>
<dbReference type="InterPro" id="IPR010131">
    <property type="entry name" value="MdtP/NodT-like"/>
</dbReference>
<dbReference type="Pfam" id="PF02321">
    <property type="entry name" value="OEP"/>
    <property type="match status" value="2"/>
</dbReference>
<keyword evidence="2" id="KW-0449">Lipoprotein</keyword>
<dbReference type="OrthoDB" id="9770517at2"/>
<dbReference type="SUPFAM" id="SSF56954">
    <property type="entry name" value="Outer membrane efflux proteins (OEP)"/>
    <property type="match status" value="1"/>
</dbReference>
<evidence type="ECO:0000313" key="3">
    <source>
        <dbReference type="EMBL" id="RGE39337.1"/>
    </source>
</evidence>
<comment type="subcellular location">
    <subcellularLocation>
        <location evidence="2">Cell membrane</location>
        <topology evidence="2">Lipid-anchor</topology>
    </subcellularLocation>
</comment>
<organism evidence="3 4">
    <name type="scientific">Comamonas testosteroni</name>
    <name type="common">Pseudomonas testosteroni</name>
    <dbReference type="NCBI Taxonomy" id="285"/>
    <lineage>
        <taxon>Bacteria</taxon>
        <taxon>Pseudomonadati</taxon>
        <taxon>Pseudomonadota</taxon>
        <taxon>Betaproteobacteria</taxon>
        <taxon>Burkholderiales</taxon>
        <taxon>Comamonadaceae</taxon>
        <taxon>Comamonas</taxon>
    </lineage>
</organism>
<proteinExistence type="inferred from homology"/>
<sequence length="471" mass="50387">MKVINNKIQPRLFIAVTGAVLLALTGCSSMAPDYERPAMPVPQSIGNAAATAEAVPALQWKQVFIDTRLQQVIATALAHSRDLRVSLLNVEKAQAQYRIQSASLYPSVAATASQSNARSAVTSGGHVQSQTTHAGSLSVGFTSWELDLFGRVRSLKNEALENYLALAETGRSTRLSLVAQVASNWLTVGAYEERLALAQQTLQSQRKTLMLTQNKHQFGVASAVDVSQVQTSVESARADVASYTTALAQARHALDLVVGAHVGEELLPQLTGNEGVALAAVPQSLPSTVLLQRPDVMAAEHSLKAANADIGAARAAFFPKISLTAAMGQGSNTLGNLFDSGTRTWSFVPSISLPIFNAGSLKASLDASEIQKNIDVAQYERSIQNAFSEVADAMSARKNMTEQLDAQQALVKASQTSYELSDARWRNGVNSYLQALDAQRSLYSARQSLITLKLSDALNRVTLYKVLGGES</sequence>
<evidence type="ECO:0000256" key="1">
    <source>
        <dbReference type="ARBA" id="ARBA00007613"/>
    </source>
</evidence>
<dbReference type="PANTHER" id="PTHR30203:SF32">
    <property type="entry name" value="CATION EFFLUX SYSTEM PROTEIN CUSC"/>
    <property type="match status" value="1"/>
</dbReference>
<comment type="caution">
    <text evidence="3">The sequence shown here is derived from an EMBL/GenBank/DDBJ whole genome shotgun (WGS) entry which is preliminary data.</text>
</comment>
<protein>
    <submittedName>
        <fullName evidence="3">Transporter</fullName>
    </submittedName>
</protein>
<dbReference type="PANTHER" id="PTHR30203">
    <property type="entry name" value="OUTER MEMBRANE CATION EFFLUX PROTEIN"/>
    <property type="match status" value="1"/>
</dbReference>
<comment type="similarity">
    <text evidence="1 2">Belongs to the outer membrane factor (OMF) (TC 1.B.17) family.</text>
</comment>
<reference evidence="3 4" key="1">
    <citation type="submission" date="2018-08" db="EMBL/GenBank/DDBJ databases">
        <title>Comamonas testosteroni strain SWCO2.</title>
        <authorList>
            <person name="Jiang N."/>
            <person name="Zhang X.Z."/>
        </authorList>
    </citation>
    <scope>NUCLEOTIDE SEQUENCE [LARGE SCALE GENOMIC DNA]</scope>
    <source>
        <strain evidence="3 4">SWCO2</strain>
    </source>
</reference>
<dbReference type="InterPro" id="IPR003423">
    <property type="entry name" value="OMP_efflux"/>
</dbReference>
<evidence type="ECO:0000313" key="4">
    <source>
        <dbReference type="Proteomes" id="UP000261948"/>
    </source>
</evidence>
<dbReference type="Proteomes" id="UP000261948">
    <property type="component" value="Unassembled WGS sequence"/>
</dbReference>
<keyword evidence="2" id="KW-0812">Transmembrane</keyword>
<accession>A0A373F5W8</accession>
<dbReference type="NCBIfam" id="TIGR01845">
    <property type="entry name" value="outer_NodT"/>
    <property type="match status" value="1"/>
</dbReference>
<evidence type="ECO:0000256" key="2">
    <source>
        <dbReference type="RuleBase" id="RU362097"/>
    </source>
</evidence>
<dbReference type="PROSITE" id="PS51257">
    <property type="entry name" value="PROKAR_LIPOPROTEIN"/>
    <property type="match status" value="1"/>
</dbReference>
<dbReference type="Gene3D" id="2.20.200.10">
    <property type="entry name" value="Outer membrane efflux proteins (OEP)"/>
    <property type="match status" value="1"/>
</dbReference>
<keyword evidence="2" id="KW-0564">Palmitate</keyword>
<gene>
    <name evidence="3" type="ORF">DZC30_22060</name>
</gene>
<dbReference type="Gene3D" id="1.20.1600.10">
    <property type="entry name" value="Outer membrane efflux proteins (OEP)"/>
    <property type="match status" value="1"/>
</dbReference>
<dbReference type="EMBL" id="QURR01000055">
    <property type="protein sequence ID" value="RGE39337.1"/>
    <property type="molecule type" value="Genomic_DNA"/>
</dbReference>
<keyword evidence="2" id="KW-1134">Transmembrane beta strand</keyword>